<dbReference type="GO" id="GO:0004523">
    <property type="term" value="F:RNA-DNA hybrid ribonuclease activity"/>
    <property type="evidence" value="ECO:0007669"/>
    <property type="project" value="UniProtKB-UniRule"/>
</dbReference>
<feature type="binding site" evidence="14 15">
    <location>
        <position position="36"/>
    </location>
    <ligand>
        <name>a divalent metal cation</name>
        <dbReference type="ChEBI" id="CHEBI:60240"/>
    </ligand>
</feature>
<proteinExistence type="inferred from homology"/>
<feature type="binding site" evidence="14 15">
    <location>
        <position position="37"/>
    </location>
    <ligand>
        <name>a divalent metal cation</name>
        <dbReference type="ChEBI" id="CHEBI:60240"/>
    </ligand>
</feature>
<evidence type="ECO:0000256" key="16">
    <source>
        <dbReference type="RuleBase" id="RU003515"/>
    </source>
</evidence>
<evidence type="ECO:0000256" key="15">
    <source>
        <dbReference type="PROSITE-ProRule" id="PRU01319"/>
    </source>
</evidence>
<gene>
    <name evidence="14" type="primary">rnhB</name>
    <name evidence="18" type="ORF">D0435_04145</name>
</gene>
<dbReference type="FunFam" id="3.30.420.10:FF:000006">
    <property type="entry name" value="Ribonuclease HII"/>
    <property type="match status" value="1"/>
</dbReference>
<dbReference type="InterPro" id="IPR036397">
    <property type="entry name" value="RNaseH_sf"/>
</dbReference>
<feature type="binding site" evidence="14 15">
    <location>
        <position position="136"/>
    </location>
    <ligand>
        <name>a divalent metal cation</name>
        <dbReference type="ChEBI" id="CHEBI:60240"/>
    </ligand>
</feature>
<dbReference type="InterPro" id="IPR001352">
    <property type="entry name" value="RNase_HII/HIII"/>
</dbReference>
<dbReference type="PANTHER" id="PTHR10954">
    <property type="entry name" value="RIBONUCLEASE H2 SUBUNIT A"/>
    <property type="match status" value="1"/>
</dbReference>
<dbReference type="EC" id="3.1.26.4" evidence="6 14"/>
<reference evidence="18 19" key="1">
    <citation type="submission" date="2018-08" db="EMBL/GenBank/DDBJ databases">
        <title>Murine metabolic-syndrome-specific gut microbial biobank.</title>
        <authorList>
            <person name="Liu C."/>
        </authorList>
    </citation>
    <scope>NUCLEOTIDE SEQUENCE [LARGE SCALE GENOMIC DNA]</scope>
    <source>
        <strain evidence="18 19">28</strain>
    </source>
</reference>
<dbReference type="GO" id="GO:0030145">
    <property type="term" value="F:manganese ion binding"/>
    <property type="evidence" value="ECO:0007669"/>
    <property type="project" value="UniProtKB-UniRule"/>
</dbReference>
<evidence type="ECO:0000256" key="13">
    <source>
        <dbReference type="ARBA" id="ARBA00023211"/>
    </source>
</evidence>
<dbReference type="SUPFAM" id="SSF53098">
    <property type="entry name" value="Ribonuclease H-like"/>
    <property type="match status" value="1"/>
</dbReference>
<dbReference type="GO" id="GO:0003723">
    <property type="term" value="F:RNA binding"/>
    <property type="evidence" value="ECO:0007669"/>
    <property type="project" value="UniProtKB-UniRule"/>
</dbReference>
<evidence type="ECO:0000313" key="18">
    <source>
        <dbReference type="EMBL" id="NBH60851.1"/>
    </source>
</evidence>
<evidence type="ECO:0000256" key="9">
    <source>
        <dbReference type="ARBA" id="ARBA00022722"/>
    </source>
</evidence>
<dbReference type="GO" id="GO:0005737">
    <property type="term" value="C:cytoplasm"/>
    <property type="evidence" value="ECO:0007669"/>
    <property type="project" value="UniProtKB-SubCell"/>
</dbReference>
<comment type="caution">
    <text evidence="18">The sequence shown here is derived from an EMBL/GenBank/DDBJ whole genome shotgun (WGS) entry which is preliminary data.</text>
</comment>
<dbReference type="HAMAP" id="MF_00052_B">
    <property type="entry name" value="RNase_HII_B"/>
    <property type="match status" value="1"/>
</dbReference>
<evidence type="ECO:0000256" key="7">
    <source>
        <dbReference type="ARBA" id="ARBA00019179"/>
    </source>
</evidence>
<evidence type="ECO:0000256" key="8">
    <source>
        <dbReference type="ARBA" id="ARBA00022490"/>
    </source>
</evidence>
<evidence type="ECO:0000256" key="3">
    <source>
        <dbReference type="ARBA" id="ARBA00004065"/>
    </source>
</evidence>
<name>A0A845QIC1_9FIRM</name>
<evidence type="ECO:0000256" key="10">
    <source>
        <dbReference type="ARBA" id="ARBA00022723"/>
    </source>
</evidence>
<dbReference type="NCBIfam" id="NF000594">
    <property type="entry name" value="PRK00015.1-1"/>
    <property type="match status" value="1"/>
</dbReference>
<evidence type="ECO:0000256" key="4">
    <source>
        <dbReference type="ARBA" id="ARBA00004496"/>
    </source>
</evidence>
<dbReference type="GO" id="GO:0006298">
    <property type="term" value="P:mismatch repair"/>
    <property type="evidence" value="ECO:0007669"/>
    <property type="project" value="TreeGrafter"/>
</dbReference>
<keyword evidence="9 14" id="KW-0540">Nuclease</keyword>
<dbReference type="Gene3D" id="3.30.420.10">
    <property type="entry name" value="Ribonuclease H-like superfamily/Ribonuclease H"/>
    <property type="match status" value="1"/>
</dbReference>
<dbReference type="GO" id="GO:0043137">
    <property type="term" value="P:DNA replication, removal of RNA primer"/>
    <property type="evidence" value="ECO:0007669"/>
    <property type="project" value="TreeGrafter"/>
</dbReference>
<keyword evidence="11 14" id="KW-0255">Endonuclease</keyword>
<evidence type="ECO:0000256" key="14">
    <source>
        <dbReference type="HAMAP-Rule" id="MF_00052"/>
    </source>
</evidence>
<organism evidence="18 19">
    <name type="scientific">Anaerotruncus colihominis</name>
    <dbReference type="NCBI Taxonomy" id="169435"/>
    <lineage>
        <taxon>Bacteria</taxon>
        <taxon>Bacillati</taxon>
        <taxon>Bacillota</taxon>
        <taxon>Clostridia</taxon>
        <taxon>Eubacteriales</taxon>
        <taxon>Oscillospiraceae</taxon>
        <taxon>Anaerotruncus</taxon>
    </lineage>
</organism>
<dbReference type="GO" id="GO:0032299">
    <property type="term" value="C:ribonuclease H2 complex"/>
    <property type="evidence" value="ECO:0007669"/>
    <property type="project" value="TreeGrafter"/>
</dbReference>
<comment type="cofactor">
    <cofactor evidence="2">
        <name>Mg(2+)</name>
        <dbReference type="ChEBI" id="CHEBI:18420"/>
    </cofactor>
</comment>
<evidence type="ECO:0000259" key="17">
    <source>
        <dbReference type="PROSITE" id="PS51975"/>
    </source>
</evidence>
<accession>A0A845QIC1</accession>
<feature type="domain" description="RNase H type-2" evidence="17">
    <location>
        <begin position="30"/>
        <end position="220"/>
    </location>
</feature>
<dbReference type="Pfam" id="PF01351">
    <property type="entry name" value="RNase_HII"/>
    <property type="match status" value="1"/>
</dbReference>
<evidence type="ECO:0000256" key="1">
    <source>
        <dbReference type="ARBA" id="ARBA00000077"/>
    </source>
</evidence>
<evidence type="ECO:0000256" key="5">
    <source>
        <dbReference type="ARBA" id="ARBA00007383"/>
    </source>
</evidence>
<keyword evidence="10 14" id="KW-0479">Metal-binding</keyword>
<keyword evidence="19" id="KW-1185">Reference proteome</keyword>
<comment type="cofactor">
    <cofactor evidence="14 15">
        <name>Mn(2+)</name>
        <dbReference type="ChEBI" id="CHEBI:29035"/>
    </cofactor>
    <cofactor evidence="14 15">
        <name>Mg(2+)</name>
        <dbReference type="ChEBI" id="CHEBI:18420"/>
    </cofactor>
    <text evidence="14 15">Manganese or magnesium. Binds 1 divalent metal ion per monomer in the absence of substrate. May bind a second metal ion after substrate binding.</text>
</comment>
<sequence length="220" mass="24660">MKKAEREAYLKARLEEMLSYERQLCGEGYRYIAGVDEVGRGPLAGPVVAAAVVLPEDFDVIGVDDSKKLSEKKREQLYEVILEKALAVGIGSRDNQVIDEINILEATKLAMTQAIENAEIMLRERFGADIDYVLFDAMKIDAVEKPQMSLIKGDAKSVSIAAASIIAKVTRDRQMAEWSKIYPDYAFEKNKGYGTKAHYEGLTRCGMTPIHRKSFLKNFK</sequence>
<dbReference type="EMBL" id="QXWK01000005">
    <property type="protein sequence ID" value="NBH60851.1"/>
    <property type="molecule type" value="Genomic_DNA"/>
</dbReference>
<keyword evidence="12 14" id="KW-0378">Hydrolase</keyword>
<comment type="catalytic activity">
    <reaction evidence="1 14 15 16">
        <text>Endonucleolytic cleavage to 5'-phosphomonoester.</text>
        <dbReference type="EC" id="3.1.26.4"/>
    </reaction>
</comment>
<evidence type="ECO:0000256" key="11">
    <source>
        <dbReference type="ARBA" id="ARBA00022759"/>
    </source>
</evidence>
<comment type="function">
    <text evidence="3 14 16">Endonuclease that specifically degrades the RNA of RNA-DNA hybrids.</text>
</comment>
<dbReference type="PROSITE" id="PS51975">
    <property type="entry name" value="RNASE_H_2"/>
    <property type="match status" value="1"/>
</dbReference>
<dbReference type="InterPro" id="IPR012337">
    <property type="entry name" value="RNaseH-like_sf"/>
</dbReference>
<dbReference type="NCBIfam" id="NF000595">
    <property type="entry name" value="PRK00015.1-3"/>
    <property type="match status" value="1"/>
</dbReference>
<evidence type="ECO:0000256" key="12">
    <source>
        <dbReference type="ARBA" id="ARBA00022801"/>
    </source>
</evidence>
<dbReference type="AlphaFoldDB" id="A0A845QIC1"/>
<dbReference type="PANTHER" id="PTHR10954:SF18">
    <property type="entry name" value="RIBONUCLEASE HII"/>
    <property type="match status" value="1"/>
</dbReference>
<evidence type="ECO:0000313" key="19">
    <source>
        <dbReference type="Proteomes" id="UP000446866"/>
    </source>
</evidence>
<comment type="similarity">
    <text evidence="5 14 16">Belongs to the RNase HII family.</text>
</comment>
<keyword evidence="13 14" id="KW-0464">Manganese</keyword>
<dbReference type="InterPro" id="IPR022898">
    <property type="entry name" value="RNase_HII"/>
</dbReference>
<dbReference type="Proteomes" id="UP000446866">
    <property type="component" value="Unassembled WGS sequence"/>
</dbReference>
<protein>
    <recommendedName>
        <fullName evidence="7 14">Ribonuclease HII</fullName>
        <shortName evidence="14">RNase HII</shortName>
        <ecNumber evidence="6 14">3.1.26.4</ecNumber>
    </recommendedName>
</protein>
<dbReference type="InterPro" id="IPR024567">
    <property type="entry name" value="RNase_HII/HIII_dom"/>
</dbReference>
<evidence type="ECO:0000256" key="2">
    <source>
        <dbReference type="ARBA" id="ARBA00001946"/>
    </source>
</evidence>
<dbReference type="RefSeq" id="WP_160201144.1">
    <property type="nucleotide sequence ID" value="NZ_QXWK01000005.1"/>
</dbReference>
<keyword evidence="8 14" id="KW-0963">Cytoplasm</keyword>
<comment type="subcellular location">
    <subcellularLocation>
        <location evidence="4 14">Cytoplasm</location>
    </subcellularLocation>
</comment>
<evidence type="ECO:0000256" key="6">
    <source>
        <dbReference type="ARBA" id="ARBA00012180"/>
    </source>
</evidence>
<dbReference type="CDD" id="cd07182">
    <property type="entry name" value="RNase_HII_bacteria_HII_like"/>
    <property type="match status" value="1"/>
</dbReference>